<name>A0A1B9INT0_9TREE</name>
<dbReference type="Pfam" id="PF11790">
    <property type="entry name" value="Glyco_hydro_cc"/>
    <property type="match status" value="1"/>
</dbReference>
<evidence type="ECO:0000259" key="2">
    <source>
        <dbReference type="Pfam" id="PF11790"/>
    </source>
</evidence>
<dbReference type="EMBL" id="KI669463">
    <property type="protein sequence ID" value="OCF57246.1"/>
    <property type="molecule type" value="Genomic_DNA"/>
</dbReference>
<protein>
    <recommendedName>
        <fullName evidence="2">Asl1-like glycosyl hydrolase catalytic domain-containing protein</fullName>
    </recommendedName>
</protein>
<feature type="domain" description="Asl1-like glycosyl hydrolase catalytic" evidence="2">
    <location>
        <begin position="40"/>
        <end position="283"/>
    </location>
</feature>
<sequence length="341" mass="38733">MIISIILAVPFHFTPVFALNDNLTGPGLAWPNQLWVPMGGFTAPGTVISSYYTWGSDPIIPPTNSSEIWDIPFPFIPMLWGCTPTYVEPFQRALRSNFSNATLTPQRDILGFNEPDHYQQALCTPQEAATVWREVLEPLRYQGYRLGSPAVTSGETGRQWMKDWYDACQGACNPDFLALHWYDLVPQNFIEHIQYYHNTYKLPVWVTEYAPQNFSVFNAGTNEYDGQATYIEVQRFMDITTAYMKSVDWVERWFWFGAMYEMQGVNELDCLFDQSGKLNRTGALNELGVQYANSNGSVSVEHRLSPSSAIRTTDRTMSLYGTIIITSTLLLTSQHLIGSMS</sequence>
<dbReference type="PANTHER" id="PTHR34154:SF3">
    <property type="entry name" value="ALKALI-SENSITIVE LINKAGE PROTEIN 1"/>
    <property type="match status" value="1"/>
</dbReference>
<evidence type="ECO:0000313" key="3">
    <source>
        <dbReference type="EMBL" id="OCF57246.1"/>
    </source>
</evidence>
<dbReference type="InterPro" id="IPR024655">
    <property type="entry name" value="Asl1_glyco_hydro_catalytic"/>
</dbReference>
<dbReference type="STRING" id="1331196.A0A1B9INT0"/>
<keyword evidence="4" id="KW-1185">Reference proteome</keyword>
<dbReference type="OrthoDB" id="5959761at2759"/>
<proteinExistence type="predicted"/>
<evidence type="ECO:0000256" key="1">
    <source>
        <dbReference type="SAM" id="SignalP"/>
    </source>
</evidence>
<dbReference type="InterPro" id="IPR017853">
    <property type="entry name" value="GH"/>
</dbReference>
<dbReference type="PANTHER" id="PTHR34154">
    <property type="entry name" value="ALKALI-SENSITIVE LINKAGE PROTEIN 1"/>
    <property type="match status" value="1"/>
</dbReference>
<dbReference type="AlphaFoldDB" id="A0A1B9INT0"/>
<dbReference type="GO" id="GO:0009277">
    <property type="term" value="C:fungal-type cell wall"/>
    <property type="evidence" value="ECO:0007669"/>
    <property type="project" value="TreeGrafter"/>
</dbReference>
<dbReference type="InterPro" id="IPR053183">
    <property type="entry name" value="ASL1"/>
</dbReference>
<feature type="signal peptide" evidence="1">
    <location>
        <begin position="1"/>
        <end position="18"/>
    </location>
</feature>
<accession>A0A1B9INT0</accession>
<organism evidence="3 4">
    <name type="scientific">Kwoniella mangroviensis CBS 10435</name>
    <dbReference type="NCBI Taxonomy" id="1331196"/>
    <lineage>
        <taxon>Eukaryota</taxon>
        <taxon>Fungi</taxon>
        <taxon>Dikarya</taxon>
        <taxon>Basidiomycota</taxon>
        <taxon>Agaricomycotina</taxon>
        <taxon>Tremellomycetes</taxon>
        <taxon>Tremellales</taxon>
        <taxon>Cryptococcaceae</taxon>
        <taxon>Kwoniella</taxon>
    </lineage>
</organism>
<evidence type="ECO:0000313" key="4">
    <source>
        <dbReference type="Proteomes" id="UP000092583"/>
    </source>
</evidence>
<dbReference type="GO" id="GO:0071966">
    <property type="term" value="P:fungal-type cell wall polysaccharide metabolic process"/>
    <property type="evidence" value="ECO:0007669"/>
    <property type="project" value="TreeGrafter"/>
</dbReference>
<dbReference type="Proteomes" id="UP000092583">
    <property type="component" value="Unassembled WGS sequence"/>
</dbReference>
<dbReference type="SUPFAM" id="SSF51445">
    <property type="entry name" value="(Trans)glycosidases"/>
    <property type="match status" value="1"/>
</dbReference>
<feature type="chain" id="PRO_5008628769" description="Asl1-like glycosyl hydrolase catalytic domain-containing protein" evidence="1">
    <location>
        <begin position="19"/>
        <end position="341"/>
    </location>
</feature>
<reference evidence="3 4" key="1">
    <citation type="submission" date="2013-07" db="EMBL/GenBank/DDBJ databases">
        <title>The Genome Sequence of Kwoniella mangroviensis CBS10435.</title>
        <authorList>
            <consortium name="The Broad Institute Genome Sequencing Platform"/>
            <person name="Cuomo C."/>
            <person name="Litvintseva A."/>
            <person name="Chen Y."/>
            <person name="Heitman J."/>
            <person name="Sun S."/>
            <person name="Springer D."/>
            <person name="Dromer F."/>
            <person name="Young S.K."/>
            <person name="Zeng Q."/>
            <person name="Gargeya S."/>
            <person name="Fitzgerald M."/>
            <person name="Abouelleil A."/>
            <person name="Alvarado L."/>
            <person name="Berlin A.M."/>
            <person name="Chapman S.B."/>
            <person name="Dewar J."/>
            <person name="Goldberg J."/>
            <person name="Griggs A."/>
            <person name="Gujja S."/>
            <person name="Hansen M."/>
            <person name="Howarth C."/>
            <person name="Imamovic A."/>
            <person name="Larimer J."/>
            <person name="McCowan C."/>
            <person name="Murphy C."/>
            <person name="Pearson M."/>
            <person name="Priest M."/>
            <person name="Roberts A."/>
            <person name="Saif S."/>
            <person name="Shea T."/>
            <person name="Sykes S."/>
            <person name="Wortman J."/>
            <person name="Nusbaum C."/>
            <person name="Birren B."/>
        </authorList>
    </citation>
    <scope>NUCLEOTIDE SEQUENCE [LARGE SCALE GENOMIC DNA]</scope>
    <source>
        <strain evidence="3 4">CBS 10435</strain>
    </source>
</reference>
<keyword evidence="1" id="KW-0732">Signal</keyword>
<reference evidence="4" key="2">
    <citation type="submission" date="2013-12" db="EMBL/GenBank/DDBJ databases">
        <title>Evolution of pathogenesis and genome organization in the Tremellales.</title>
        <authorList>
            <person name="Cuomo C."/>
            <person name="Litvintseva A."/>
            <person name="Heitman J."/>
            <person name="Chen Y."/>
            <person name="Sun S."/>
            <person name="Springer D."/>
            <person name="Dromer F."/>
            <person name="Young S."/>
            <person name="Zeng Q."/>
            <person name="Chapman S."/>
            <person name="Gujja S."/>
            <person name="Saif S."/>
            <person name="Birren B."/>
        </authorList>
    </citation>
    <scope>NUCLEOTIDE SEQUENCE [LARGE SCALE GENOMIC DNA]</scope>
    <source>
        <strain evidence="4">CBS 10435</strain>
    </source>
</reference>
<gene>
    <name evidence="3" type="ORF">L486_04702</name>
</gene>